<evidence type="ECO:0000256" key="1">
    <source>
        <dbReference type="ARBA" id="ARBA00001917"/>
    </source>
</evidence>
<protein>
    <recommendedName>
        <fullName evidence="3">FMN hydroxy acid dehydrogenase domain-containing protein</fullName>
    </recommendedName>
</protein>
<accession>A0A6N2C6N0</accession>
<name>A0A6N2C6N0_SOLCI</name>
<dbReference type="GO" id="GO:0016491">
    <property type="term" value="F:oxidoreductase activity"/>
    <property type="evidence" value="ECO:0007669"/>
    <property type="project" value="UniProtKB-KW"/>
</dbReference>
<evidence type="ECO:0000313" key="4">
    <source>
        <dbReference type="EMBL" id="TMX02038.1"/>
    </source>
</evidence>
<feature type="domain" description="FMN hydroxy acid dehydrogenase" evidence="3">
    <location>
        <begin position="1"/>
        <end position="107"/>
    </location>
</feature>
<organism evidence="4">
    <name type="scientific">Solanum chilense</name>
    <name type="common">Tomato</name>
    <name type="synonym">Lycopersicon chilense</name>
    <dbReference type="NCBI Taxonomy" id="4083"/>
    <lineage>
        <taxon>Eukaryota</taxon>
        <taxon>Viridiplantae</taxon>
        <taxon>Streptophyta</taxon>
        <taxon>Embryophyta</taxon>
        <taxon>Tracheophyta</taxon>
        <taxon>Spermatophyta</taxon>
        <taxon>Magnoliopsida</taxon>
        <taxon>eudicotyledons</taxon>
        <taxon>Gunneridae</taxon>
        <taxon>Pentapetalae</taxon>
        <taxon>asterids</taxon>
        <taxon>lamiids</taxon>
        <taxon>Solanales</taxon>
        <taxon>Solanaceae</taxon>
        <taxon>Solanoideae</taxon>
        <taxon>Solaneae</taxon>
        <taxon>Solanum</taxon>
        <taxon>Solanum subgen. Lycopersicon</taxon>
    </lineage>
</organism>
<dbReference type="AlphaFoldDB" id="A0A6N2C6N0"/>
<evidence type="ECO:0000256" key="2">
    <source>
        <dbReference type="ARBA" id="ARBA00023002"/>
    </source>
</evidence>
<dbReference type="PANTHER" id="PTHR10578:SF125">
    <property type="entry name" value="(S)-2-HYDROXY-ACID OXIDASE"/>
    <property type="match status" value="1"/>
</dbReference>
<dbReference type="Gene3D" id="3.20.20.70">
    <property type="entry name" value="Aldolase class I"/>
    <property type="match status" value="1"/>
</dbReference>
<dbReference type="PROSITE" id="PS51349">
    <property type="entry name" value="FMN_HYDROXY_ACID_DH_2"/>
    <property type="match status" value="1"/>
</dbReference>
<dbReference type="SUPFAM" id="SSF51395">
    <property type="entry name" value="FMN-linked oxidoreductases"/>
    <property type="match status" value="1"/>
</dbReference>
<dbReference type="InterPro" id="IPR000262">
    <property type="entry name" value="FMN-dep_DH"/>
</dbReference>
<dbReference type="EMBL" id="RXGB01000728">
    <property type="protein sequence ID" value="TMX02038.1"/>
    <property type="molecule type" value="Genomic_DNA"/>
</dbReference>
<sequence length="151" mass="16643">MAGEPVDVNEFEELVATQVLPKISYDFFSGGAEDQHTLKENIEAFHRIIIQPTILVDVSRIDMSTVIHKTSAPIMIAPTMMHKFAHPEGEITTARGAASCNVIAGLSFTCKAVGFIQIFVTYYSQLSLSSYVNNDFSCFATDTVLLFILCQ</sequence>
<gene>
    <name evidence="4" type="ORF">EJD97_022834</name>
</gene>
<dbReference type="InterPro" id="IPR013785">
    <property type="entry name" value="Aldolase_TIM"/>
</dbReference>
<dbReference type="PANTHER" id="PTHR10578">
    <property type="entry name" value="S -2-HYDROXY-ACID OXIDASE-RELATED"/>
    <property type="match status" value="1"/>
</dbReference>
<comment type="cofactor">
    <cofactor evidence="1">
        <name>FMN</name>
        <dbReference type="ChEBI" id="CHEBI:58210"/>
    </cofactor>
</comment>
<comment type="caution">
    <text evidence="4">The sequence shown here is derived from an EMBL/GenBank/DDBJ whole genome shotgun (WGS) entry which is preliminary data.</text>
</comment>
<evidence type="ECO:0000259" key="3">
    <source>
        <dbReference type="PROSITE" id="PS51349"/>
    </source>
</evidence>
<proteinExistence type="predicted"/>
<dbReference type="InterPro" id="IPR037396">
    <property type="entry name" value="FMN_HAD"/>
</dbReference>
<keyword evidence="2" id="KW-0560">Oxidoreductase</keyword>
<dbReference type="Pfam" id="PF01070">
    <property type="entry name" value="FMN_dh"/>
    <property type="match status" value="1"/>
</dbReference>
<reference evidence="4" key="1">
    <citation type="submission" date="2019-05" db="EMBL/GenBank/DDBJ databases">
        <title>The de novo reference genome and transcriptome assemblies of the wild tomato species Solanum chilense.</title>
        <authorList>
            <person name="Stam R."/>
            <person name="Nosenko T."/>
            <person name="Hoerger A.C."/>
            <person name="Stephan W."/>
            <person name="Seidel M.A."/>
            <person name="Kuhn J.M.M."/>
            <person name="Haberer G."/>
            <person name="Tellier A."/>
        </authorList>
    </citation>
    <scope>NUCLEOTIDE SEQUENCE</scope>
    <source>
        <tissue evidence="4">Mature leaves</tissue>
    </source>
</reference>